<keyword evidence="9" id="KW-0206">Cytoskeleton</keyword>
<feature type="region of interest" description="Disordered" evidence="10">
    <location>
        <begin position="1045"/>
        <end position="1084"/>
    </location>
</feature>
<feature type="domain" description="Gnk2-homologous" evidence="13">
    <location>
        <begin position="17"/>
        <end position="130"/>
    </location>
</feature>
<dbReference type="CDD" id="cd23509">
    <property type="entry name" value="Gnk2-like"/>
    <property type="match status" value="2"/>
</dbReference>
<dbReference type="Gene3D" id="3.30.200.20">
    <property type="entry name" value="Phosphorylase Kinase, domain 1"/>
    <property type="match status" value="1"/>
</dbReference>
<evidence type="ECO:0000256" key="6">
    <source>
        <dbReference type="ARBA" id="ARBA00022737"/>
    </source>
</evidence>
<dbReference type="GO" id="GO:0051693">
    <property type="term" value="P:actin filament capping"/>
    <property type="evidence" value="ECO:0007669"/>
    <property type="project" value="UniProtKB-KW"/>
</dbReference>
<dbReference type="SMART" id="SM00262">
    <property type="entry name" value="GEL"/>
    <property type="match status" value="5"/>
</dbReference>
<feature type="compositionally biased region" description="Basic and acidic residues" evidence="10">
    <location>
        <begin position="1158"/>
        <end position="1171"/>
    </location>
</feature>
<evidence type="ECO:0000313" key="14">
    <source>
        <dbReference type="EMBL" id="PWZ38797.1"/>
    </source>
</evidence>
<feature type="region of interest" description="Disordered" evidence="10">
    <location>
        <begin position="1144"/>
        <end position="1175"/>
    </location>
</feature>
<dbReference type="SUPFAM" id="SSF56112">
    <property type="entry name" value="Protein kinase-like (PK-like)"/>
    <property type="match status" value="1"/>
</dbReference>
<name>A0A3L6FV92_MAIZE</name>
<dbReference type="InterPro" id="IPR036180">
    <property type="entry name" value="Gelsolin-like_dom_sf"/>
</dbReference>
<dbReference type="PROSITE" id="PS51473">
    <property type="entry name" value="GNK2"/>
    <property type="match status" value="2"/>
</dbReference>
<keyword evidence="8" id="KW-0009">Actin-binding</keyword>
<dbReference type="FunFam" id="3.40.20.10:FF:000039">
    <property type="entry name" value="Villin-4"/>
    <property type="match status" value="1"/>
</dbReference>
<dbReference type="InterPro" id="IPR003128">
    <property type="entry name" value="Villin_headpiece"/>
</dbReference>
<dbReference type="Pfam" id="PF02209">
    <property type="entry name" value="VHP"/>
    <property type="match status" value="1"/>
</dbReference>
<dbReference type="FunFam" id="1.10.950.10:FF:000004">
    <property type="entry name" value="Villin-like 1"/>
    <property type="match status" value="1"/>
</dbReference>
<dbReference type="Pfam" id="PF01657">
    <property type="entry name" value="Stress-antifung"/>
    <property type="match status" value="2"/>
</dbReference>
<dbReference type="InterPro" id="IPR011009">
    <property type="entry name" value="Kinase-like_dom_sf"/>
</dbReference>
<dbReference type="InterPro" id="IPR029006">
    <property type="entry name" value="ADF-H/Gelsolin-like_dom_sf"/>
</dbReference>
<feature type="compositionally biased region" description="Polar residues" evidence="10">
    <location>
        <begin position="1057"/>
        <end position="1077"/>
    </location>
</feature>
<feature type="domain" description="Gnk2-homologous" evidence="13">
    <location>
        <begin position="139"/>
        <end position="245"/>
    </location>
</feature>
<dbReference type="GO" id="GO:0051015">
    <property type="term" value="F:actin filament binding"/>
    <property type="evidence" value="ECO:0007669"/>
    <property type="project" value="InterPro"/>
</dbReference>
<reference evidence="14" key="1">
    <citation type="journal article" date="2018" name="Nat. Genet.">
        <title>Extensive intraspecific gene order and gene structural variations between Mo17 and other maize genomes.</title>
        <authorList>
            <person name="Sun S."/>
            <person name="Zhou Y."/>
            <person name="Chen J."/>
            <person name="Shi J."/>
            <person name="Zhao H."/>
            <person name="Zhao H."/>
            <person name="Song W."/>
            <person name="Zhang M."/>
            <person name="Cui Y."/>
            <person name="Dong X."/>
            <person name="Liu H."/>
            <person name="Ma X."/>
            <person name="Jiao Y."/>
            <person name="Wang B."/>
            <person name="Wei X."/>
            <person name="Stein J.C."/>
            <person name="Glaubitz J.C."/>
            <person name="Lu F."/>
            <person name="Yu G."/>
            <person name="Liang C."/>
            <person name="Fengler K."/>
            <person name="Li B."/>
            <person name="Rafalski A."/>
            <person name="Schnable P.S."/>
            <person name="Ware D.H."/>
            <person name="Buckler E.S."/>
            <person name="Lai J."/>
        </authorList>
    </citation>
    <scope>NUCLEOTIDE SEQUENCE [LARGE SCALE GENOMIC DNA]</scope>
    <source>
        <tissue evidence="14">Seedling</tissue>
    </source>
</reference>
<accession>A0A3L6FV92</accession>
<feature type="chain" id="PRO_5018172295" evidence="11">
    <location>
        <begin position="19"/>
        <end position="1261"/>
    </location>
</feature>
<dbReference type="InterPro" id="IPR038408">
    <property type="entry name" value="GNK2_sf"/>
</dbReference>
<dbReference type="FunFam" id="3.40.20.10:FF:000001">
    <property type="entry name" value="Gelsolin"/>
    <property type="match status" value="1"/>
</dbReference>
<dbReference type="CDD" id="cd11288">
    <property type="entry name" value="gelsolin_S5_like"/>
    <property type="match status" value="1"/>
</dbReference>
<sequence>MILAALLLLLSFPKQLAGSQSVCSSANIVYMQSSTYMSNLNALAGALLAKVTSSNSHSAHGTAGTGSDMIYGAVLCRGDMIPGAACAKRLKGVLDAAMDNPANSSCSSQKDITLFDDGYLVQLRFSDEDFIYNFRDSQECVVRANLNPPLLGDVSEQFHSLVSKLMTKLTDAAVKNTGRYETGQGWLTEKSQTVYGLVQCQEDMLKGTCQDCLSSAMAKREQMVDQMGGAILSVGCSLWYQTEVQFFAGTPALSLNMPTQRARYELQLLSMAIQNVINLWRIEEGNSGFSLYDFSQIKEATGNFSSENKLGQGGFGPVYKAWKLWKVGEWRQLVCCRIGEDYEAIERCIQVALLCVQENAEDRPAMDLVVNMLNNESVILPKPKQPAYFFTRSSESEVSSCNMNISITLESGLEIWRIENFKPIPAPASSYGKFFMGDSYIILKTTALKNGSLRHDIHYWIGKDTSQVPFARSSLNHDDIFILDTKSKIFQFSGSNSSIQERAKALEVVQYIKDTFHEGKCEIASVAGEFWGFFGGFAPLPRRAPAEGNEKHDETAFKLLCFDQGKLEPVDCQSLAHELLETNKCYFLDCGAELYVWMGRITSLMERKGASEAAEKLLSDSNRTRTHIIKVIEGFETVTFKSKFKEWPQTPELKLSSEDGRGKVAALLKRQGLNVKGLMKAAPTQEEPQSYIDSTGNLQVWRVNDKDKVQLSPSDQSKFYTGDCYIFQYTYPGDDKEECLIGTWFGKKSIEEDRVIAVSLASKMVESAKFQAVQARFYEGKEPIQFFVIFQSFQVFKGGLSSGYKRFIAENGIDDESYSEDGLALFRIQGSGPENMQAIQVEPVASSLNSSYCYILHNGNTVFTWAGNLTTALDQELMERQLDVIKPNTQSRSQKEGSETDQFWSLLGGKSEYSGQKMVRELESDPHLFSCILSKGNLKVKEIHHFTQDDLMTEDVFILDCHTSIFVWVGQQVDVKGRLQAMDAGEKFIVLDFLMENLARETPVFTVMEGNEPPFFTRFFTWDSAKSLMHGNSYQRKLAIVKGGGAPALDKPKRRTTVYSGRSTTQDKSQRSRSMSFSPERVRVRGRSPAFTALAANFESSSNRNLSTPPPVVKKLYPKSVTPDPSNTASKSPAIAALAGSLDHPSQTPALEFMKGGSESEKPKQEGDGKGVDTVAPRVESLTINEDVKENEPEDDEGLPIYLYERLKTTAADPVTEIDITRRETYLSSTEFKEKFGMTKEAFSKLPKWKQNRLKIALQLF</sequence>
<dbReference type="GO" id="GO:0005856">
    <property type="term" value="C:cytoskeleton"/>
    <property type="evidence" value="ECO:0007669"/>
    <property type="project" value="UniProtKB-SubCell"/>
</dbReference>
<evidence type="ECO:0000256" key="9">
    <source>
        <dbReference type="ARBA" id="ARBA00023212"/>
    </source>
</evidence>
<organism evidence="14">
    <name type="scientific">Zea mays</name>
    <name type="common">Maize</name>
    <dbReference type="NCBI Taxonomy" id="4577"/>
    <lineage>
        <taxon>Eukaryota</taxon>
        <taxon>Viridiplantae</taxon>
        <taxon>Streptophyta</taxon>
        <taxon>Embryophyta</taxon>
        <taxon>Tracheophyta</taxon>
        <taxon>Spermatophyta</taxon>
        <taxon>Magnoliopsida</taxon>
        <taxon>Liliopsida</taxon>
        <taxon>Poales</taxon>
        <taxon>Poaceae</taxon>
        <taxon>PACMAD clade</taxon>
        <taxon>Panicoideae</taxon>
        <taxon>Andropogonodae</taxon>
        <taxon>Andropogoneae</taxon>
        <taxon>Tripsacinae</taxon>
        <taxon>Zea</taxon>
    </lineage>
</organism>
<feature type="domain" description="HP" evidence="12">
    <location>
        <begin position="1196"/>
        <end position="1261"/>
    </location>
</feature>
<dbReference type="InterPro" id="IPR002902">
    <property type="entry name" value="GNK2"/>
</dbReference>
<evidence type="ECO:0000256" key="7">
    <source>
        <dbReference type="ARBA" id="ARBA00022837"/>
    </source>
</evidence>
<proteinExistence type="inferred from homology"/>
<dbReference type="InterPro" id="IPR007123">
    <property type="entry name" value="Gelsolin-like_dom"/>
</dbReference>
<evidence type="ECO:0000256" key="5">
    <source>
        <dbReference type="ARBA" id="ARBA00022729"/>
    </source>
</evidence>
<dbReference type="Gene3D" id="3.30.430.20">
    <property type="entry name" value="Gnk2 domain, C-X8-C-X2-C motif"/>
    <property type="match status" value="2"/>
</dbReference>
<keyword evidence="6" id="KW-0677">Repeat</keyword>
<dbReference type="Gene3D" id="1.10.950.10">
    <property type="entry name" value="Villin headpiece domain"/>
    <property type="match status" value="1"/>
</dbReference>
<dbReference type="CDD" id="cd11291">
    <property type="entry name" value="gelsolin_S6_like"/>
    <property type="match status" value="1"/>
</dbReference>
<keyword evidence="5 11" id="KW-0732">Signal</keyword>
<keyword evidence="7" id="KW-0106">Calcium</keyword>
<gene>
    <name evidence="14" type="primary">VLN5_2</name>
    <name evidence="14" type="ORF">Zm00014a_015494</name>
</gene>
<dbReference type="PROSITE" id="PS51089">
    <property type="entry name" value="HP"/>
    <property type="match status" value="1"/>
</dbReference>
<evidence type="ECO:0000259" key="12">
    <source>
        <dbReference type="PROSITE" id="PS51089"/>
    </source>
</evidence>
<dbReference type="PANTHER" id="PTHR11977">
    <property type="entry name" value="VILLIN"/>
    <property type="match status" value="1"/>
</dbReference>
<dbReference type="EMBL" id="NCVQ01000003">
    <property type="protein sequence ID" value="PWZ38797.1"/>
    <property type="molecule type" value="Genomic_DNA"/>
</dbReference>
<comment type="caution">
    <text evidence="14">The sequence shown here is derived from an EMBL/GenBank/DDBJ whole genome shotgun (WGS) entry which is preliminary data.</text>
</comment>
<evidence type="ECO:0000259" key="13">
    <source>
        <dbReference type="PROSITE" id="PS51473"/>
    </source>
</evidence>
<dbReference type="InterPro" id="IPR036886">
    <property type="entry name" value="Villin_headpiece_dom_sf"/>
</dbReference>
<dbReference type="AlphaFoldDB" id="A0A3L6FV92"/>
<dbReference type="GO" id="GO:0007015">
    <property type="term" value="P:actin filament organization"/>
    <property type="evidence" value="ECO:0007669"/>
    <property type="project" value="UniProtKB-ARBA"/>
</dbReference>
<dbReference type="PRINTS" id="PR00597">
    <property type="entry name" value="GELSOLIN"/>
</dbReference>
<evidence type="ECO:0000256" key="11">
    <source>
        <dbReference type="SAM" id="SignalP"/>
    </source>
</evidence>
<evidence type="ECO:0000256" key="10">
    <source>
        <dbReference type="SAM" id="MobiDB-lite"/>
    </source>
</evidence>
<dbReference type="Pfam" id="PF00626">
    <property type="entry name" value="Gelsolin"/>
    <property type="match status" value="4"/>
</dbReference>
<evidence type="ECO:0000256" key="3">
    <source>
        <dbReference type="ARBA" id="ARBA00022467"/>
    </source>
</evidence>
<feature type="region of interest" description="Disordered" evidence="10">
    <location>
        <begin position="1100"/>
        <end position="1131"/>
    </location>
</feature>
<evidence type="ECO:0000256" key="2">
    <source>
        <dbReference type="ARBA" id="ARBA00008418"/>
    </source>
</evidence>
<dbReference type="SUPFAM" id="SSF82754">
    <property type="entry name" value="C-terminal, gelsolin-like domain of Sec23/24"/>
    <property type="match status" value="1"/>
</dbReference>
<feature type="signal peptide" evidence="11">
    <location>
        <begin position="1"/>
        <end position="18"/>
    </location>
</feature>
<dbReference type="FunFam" id="3.40.20.10:FF:000033">
    <property type="entry name" value="Villin-4"/>
    <property type="match status" value="1"/>
</dbReference>
<evidence type="ECO:0000256" key="1">
    <source>
        <dbReference type="ARBA" id="ARBA00004245"/>
    </source>
</evidence>
<comment type="subcellular location">
    <subcellularLocation>
        <location evidence="1">Cytoplasm</location>
        <location evidence="1">Cytoskeleton</location>
    </subcellularLocation>
</comment>
<comment type="similarity">
    <text evidence="2">Belongs to the villin/gelsolin family.</text>
</comment>
<dbReference type="ExpressionAtlas" id="A0A3L6FV92">
    <property type="expression patterns" value="baseline and differential"/>
</dbReference>
<dbReference type="Proteomes" id="UP000251960">
    <property type="component" value="Chromosome 2"/>
</dbReference>
<dbReference type="SUPFAM" id="SSF55753">
    <property type="entry name" value="Actin depolymerizing proteins"/>
    <property type="match status" value="5"/>
</dbReference>
<keyword evidence="4" id="KW-0963">Cytoplasm</keyword>
<dbReference type="FunFam" id="3.40.20.10:FF:000038">
    <property type="entry name" value="Villin-like 1"/>
    <property type="match status" value="1"/>
</dbReference>
<evidence type="ECO:0000256" key="8">
    <source>
        <dbReference type="ARBA" id="ARBA00023203"/>
    </source>
</evidence>
<evidence type="ECO:0000256" key="4">
    <source>
        <dbReference type="ARBA" id="ARBA00022490"/>
    </source>
</evidence>
<dbReference type="CDD" id="cd11293">
    <property type="entry name" value="gelsolin_S4_like"/>
    <property type="match status" value="1"/>
</dbReference>
<dbReference type="InterPro" id="IPR007122">
    <property type="entry name" value="Villin/Gelsolin"/>
</dbReference>
<keyword evidence="3" id="KW-0117">Actin capping</keyword>
<protein>
    <submittedName>
        <fullName evidence="14">Villin-5</fullName>
    </submittedName>
</protein>
<dbReference type="Gene3D" id="3.40.20.10">
    <property type="entry name" value="Severin"/>
    <property type="match status" value="5"/>
</dbReference>
<dbReference type="SUPFAM" id="SSF47050">
    <property type="entry name" value="VHP, Villin headpiece domain"/>
    <property type="match status" value="1"/>
</dbReference>
<dbReference type="PANTHER" id="PTHR11977:SF138">
    <property type="entry name" value="VILLIN-4"/>
    <property type="match status" value="1"/>
</dbReference>
<dbReference type="SMART" id="SM00153">
    <property type="entry name" value="VHP"/>
    <property type="match status" value="1"/>
</dbReference>